<keyword evidence="1" id="KW-0805">Transcription regulation</keyword>
<dbReference type="InterPro" id="IPR009057">
    <property type="entry name" value="Homeodomain-like_sf"/>
</dbReference>
<feature type="domain" description="HTH tetR-type" evidence="5">
    <location>
        <begin position="10"/>
        <end position="69"/>
    </location>
</feature>
<dbReference type="AlphaFoldDB" id="A0A1I3XJX1"/>
<accession>A0A1I3XJX1</accession>
<keyword evidence="7" id="KW-1185">Reference proteome</keyword>
<dbReference type="Pfam" id="PF21597">
    <property type="entry name" value="TetR_C_43"/>
    <property type="match status" value="1"/>
</dbReference>
<evidence type="ECO:0000256" key="1">
    <source>
        <dbReference type="ARBA" id="ARBA00023015"/>
    </source>
</evidence>
<feature type="DNA-binding region" description="H-T-H motif" evidence="4">
    <location>
        <begin position="32"/>
        <end position="51"/>
    </location>
</feature>
<dbReference type="SUPFAM" id="SSF46689">
    <property type="entry name" value="Homeodomain-like"/>
    <property type="match status" value="1"/>
</dbReference>
<name>A0A1I3XJX1_9PSEU</name>
<evidence type="ECO:0000256" key="4">
    <source>
        <dbReference type="PROSITE-ProRule" id="PRU00335"/>
    </source>
</evidence>
<dbReference type="PROSITE" id="PS50977">
    <property type="entry name" value="HTH_TETR_2"/>
    <property type="match status" value="1"/>
</dbReference>
<sequence length="185" mass="20158">MTRKARADAAYNREHIVEVARKAFAEEGLDLPVREIARRAGLAAATVHRHFPSRADLVTAVLTGQVDRCVAEMAAAMADPDPGRALRWTVLRFAEHQLSDRGLTEALLGGHPAGAPFAPYRQVQSRSLHRLVERARRAGAIREHVSVEDVRTGLLAIASFRTLPARQARPAVTRLANLVLAGIIA</sequence>
<gene>
    <name evidence="6" type="ORF">SAMN05421835_115152</name>
</gene>
<dbReference type="InterPro" id="IPR036271">
    <property type="entry name" value="Tet_transcr_reg_TetR-rel_C_sf"/>
</dbReference>
<evidence type="ECO:0000256" key="3">
    <source>
        <dbReference type="ARBA" id="ARBA00023163"/>
    </source>
</evidence>
<proteinExistence type="predicted"/>
<keyword evidence="3" id="KW-0804">Transcription</keyword>
<dbReference type="InterPro" id="IPR050109">
    <property type="entry name" value="HTH-type_TetR-like_transc_reg"/>
</dbReference>
<protein>
    <submittedName>
        <fullName evidence="6">Regulatory protein, tetR family</fullName>
    </submittedName>
</protein>
<reference evidence="6 7" key="1">
    <citation type="submission" date="2016-10" db="EMBL/GenBank/DDBJ databases">
        <authorList>
            <person name="de Groot N.N."/>
        </authorList>
    </citation>
    <scope>NUCLEOTIDE SEQUENCE [LARGE SCALE GENOMIC DNA]</scope>
    <source>
        <strain evidence="6 7">DSM 44468</strain>
    </source>
</reference>
<evidence type="ECO:0000313" key="7">
    <source>
        <dbReference type="Proteomes" id="UP000199025"/>
    </source>
</evidence>
<dbReference type="GO" id="GO:0003700">
    <property type="term" value="F:DNA-binding transcription factor activity"/>
    <property type="evidence" value="ECO:0007669"/>
    <property type="project" value="TreeGrafter"/>
</dbReference>
<dbReference type="EMBL" id="FORP01000015">
    <property type="protein sequence ID" value="SFK19805.1"/>
    <property type="molecule type" value="Genomic_DNA"/>
</dbReference>
<dbReference type="PANTHER" id="PTHR30055">
    <property type="entry name" value="HTH-TYPE TRANSCRIPTIONAL REGULATOR RUTR"/>
    <property type="match status" value="1"/>
</dbReference>
<dbReference type="RefSeq" id="WP_091511536.1">
    <property type="nucleotide sequence ID" value="NZ_CBDQZW010000038.1"/>
</dbReference>
<organism evidence="6 7">
    <name type="scientific">Amycolatopsis sacchari</name>
    <dbReference type="NCBI Taxonomy" id="115433"/>
    <lineage>
        <taxon>Bacteria</taxon>
        <taxon>Bacillati</taxon>
        <taxon>Actinomycetota</taxon>
        <taxon>Actinomycetes</taxon>
        <taxon>Pseudonocardiales</taxon>
        <taxon>Pseudonocardiaceae</taxon>
        <taxon>Amycolatopsis</taxon>
    </lineage>
</organism>
<dbReference type="PANTHER" id="PTHR30055:SF234">
    <property type="entry name" value="HTH-TYPE TRANSCRIPTIONAL REGULATOR BETI"/>
    <property type="match status" value="1"/>
</dbReference>
<dbReference type="OrthoDB" id="9795011at2"/>
<evidence type="ECO:0000313" key="6">
    <source>
        <dbReference type="EMBL" id="SFK19805.1"/>
    </source>
</evidence>
<dbReference type="STRING" id="115433.SAMN05421835_115152"/>
<dbReference type="Pfam" id="PF00440">
    <property type="entry name" value="TetR_N"/>
    <property type="match status" value="1"/>
</dbReference>
<dbReference type="PRINTS" id="PR00455">
    <property type="entry name" value="HTHTETR"/>
</dbReference>
<keyword evidence="2 4" id="KW-0238">DNA-binding</keyword>
<evidence type="ECO:0000259" key="5">
    <source>
        <dbReference type="PROSITE" id="PS50977"/>
    </source>
</evidence>
<dbReference type="SUPFAM" id="SSF48498">
    <property type="entry name" value="Tetracyclin repressor-like, C-terminal domain"/>
    <property type="match status" value="1"/>
</dbReference>
<evidence type="ECO:0000256" key="2">
    <source>
        <dbReference type="ARBA" id="ARBA00023125"/>
    </source>
</evidence>
<dbReference type="GO" id="GO:0000976">
    <property type="term" value="F:transcription cis-regulatory region binding"/>
    <property type="evidence" value="ECO:0007669"/>
    <property type="project" value="TreeGrafter"/>
</dbReference>
<dbReference type="InterPro" id="IPR001647">
    <property type="entry name" value="HTH_TetR"/>
</dbReference>
<dbReference type="Proteomes" id="UP000199025">
    <property type="component" value="Unassembled WGS sequence"/>
</dbReference>
<dbReference type="Gene3D" id="1.10.357.10">
    <property type="entry name" value="Tetracycline Repressor, domain 2"/>
    <property type="match status" value="1"/>
</dbReference>
<dbReference type="InterPro" id="IPR049445">
    <property type="entry name" value="TetR_SbtR-like_C"/>
</dbReference>